<sequence>MMGGEATKHVSSSYPYKDRVFGESKITTVKIEKQKNPAAMLPGSF</sequence>
<protein>
    <submittedName>
        <fullName evidence="1">Uncharacterized protein</fullName>
    </submittedName>
</protein>
<comment type="caution">
    <text evidence="1">The sequence shown here is derived from an EMBL/GenBank/DDBJ whole genome shotgun (WGS) entry which is preliminary data.</text>
</comment>
<dbReference type="PATRIC" id="fig|1337887.3.peg.3019"/>
<dbReference type="AlphaFoldDB" id="U4V668"/>
<name>U4V668_9HYPH</name>
<evidence type="ECO:0000313" key="2">
    <source>
        <dbReference type="Proteomes" id="UP000016842"/>
    </source>
</evidence>
<evidence type="ECO:0000313" key="1">
    <source>
        <dbReference type="EMBL" id="ERM01470.1"/>
    </source>
</evidence>
<gene>
    <name evidence="1" type="ORF">Q644_21525</name>
</gene>
<dbReference type="Proteomes" id="UP000016842">
    <property type="component" value="Unassembled WGS sequence"/>
</dbReference>
<dbReference type="EMBL" id="ASXJ01000162">
    <property type="protein sequence ID" value="ERM01470.1"/>
    <property type="molecule type" value="Genomic_DNA"/>
</dbReference>
<reference evidence="1 2" key="1">
    <citation type="journal article" date="2014" name="FEMS Microbiol. Lett.">
        <title>Genome sequencing analysis reveals virulence-related gene content of Ochrobactrum intermedium strain 229E, a urease-positive strain isolated from the human gastric niche.</title>
        <authorList>
            <person name="Kulkarni G.J."/>
            <person name="Shetty S."/>
            <person name="Dharne M.S."/>
            <person name="Shouche Y.S."/>
        </authorList>
    </citation>
    <scope>NUCLEOTIDE SEQUENCE [LARGE SCALE GENOMIC DNA]</scope>
    <source>
        <strain evidence="1 2">229E</strain>
    </source>
</reference>
<proteinExistence type="predicted"/>
<accession>U4V668</accession>
<organism evidence="1 2">
    <name type="scientific">Brucella intermedia 229E</name>
    <dbReference type="NCBI Taxonomy" id="1337887"/>
    <lineage>
        <taxon>Bacteria</taxon>
        <taxon>Pseudomonadati</taxon>
        <taxon>Pseudomonadota</taxon>
        <taxon>Alphaproteobacteria</taxon>
        <taxon>Hyphomicrobiales</taxon>
        <taxon>Brucellaceae</taxon>
        <taxon>Brucella/Ochrobactrum group</taxon>
        <taxon>Brucella</taxon>
    </lineage>
</organism>